<keyword evidence="2" id="KW-0812">Transmembrane</keyword>
<evidence type="ECO:0000256" key="1">
    <source>
        <dbReference type="SAM" id="MobiDB-lite"/>
    </source>
</evidence>
<feature type="transmembrane region" description="Helical" evidence="2">
    <location>
        <begin position="56"/>
        <end position="79"/>
    </location>
</feature>
<name>A0ABU2AYT2_9MICC</name>
<dbReference type="RefSeq" id="WP_310171561.1">
    <property type="nucleotide sequence ID" value="NZ_BAABHE010000002.1"/>
</dbReference>
<feature type="compositionally biased region" description="Basic and acidic residues" evidence="1">
    <location>
        <begin position="11"/>
        <end position="23"/>
    </location>
</feature>
<feature type="region of interest" description="Disordered" evidence="1">
    <location>
        <begin position="1"/>
        <end position="23"/>
    </location>
</feature>
<evidence type="ECO:0000256" key="2">
    <source>
        <dbReference type="SAM" id="Phobius"/>
    </source>
</evidence>
<keyword evidence="2" id="KW-1133">Transmembrane helix</keyword>
<gene>
    <name evidence="3" type="ORF">J2S62_000764</name>
</gene>
<protein>
    <submittedName>
        <fullName evidence="3">Uncharacterized protein</fullName>
    </submittedName>
</protein>
<sequence length="98" mass="10801">MSSSETPRPSQEPERRAEGYFRRDADEFHREANVLAGHDPAEVSSDPPENLRARRWVVFAIIVLAGLIAAGIAVGLMAVPQCENPPYNWLPCIPDMSG</sequence>
<comment type="caution">
    <text evidence="3">The sequence shown here is derived from an EMBL/GenBank/DDBJ whole genome shotgun (WGS) entry which is preliminary data.</text>
</comment>
<evidence type="ECO:0000313" key="3">
    <source>
        <dbReference type="EMBL" id="MDR7346507.1"/>
    </source>
</evidence>
<accession>A0ABU2AYT2</accession>
<dbReference type="EMBL" id="JAVDYJ010000001">
    <property type="protein sequence ID" value="MDR7346507.1"/>
    <property type="molecule type" value="Genomic_DNA"/>
</dbReference>
<keyword evidence="4" id="KW-1185">Reference proteome</keyword>
<dbReference type="Proteomes" id="UP001183794">
    <property type="component" value="Unassembled WGS sequence"/>
</dbReference>
<organism evidence="3 4">
    <name type="scientific">Enteractinococcus fodinae</name>
    <dbReference type="NCBI Taxonomy" id="684663"/>
    <lineage>
        <taxon>Bacteria</taxon>
        <taxon>Bacillati</taxon>
        <taxon>Actinomycetota</taxon>
        <taxon>Actinomycetes</taxon>
        <taxon>Micrococcales</taxon>
        <taxon>Micrococcaceae</taxon>
    </lineage>
</organism>
<proteinExistence type="predicted"/>
<keyword evidence="2" id="KW-0472">Membrane</keyword>
<reference evidence="3 4" key="1">
    <citation type="submission" date="2023-07" db="EMBL/GenBank/DDBJ databases">
        <title>Sequencing the genomes of 1000 actinobacteria strains.</title>
        <authorList>
            <person name="Klenk H.-P."/>
        </authorList>
    </citation>
    <scope>NUCLEOTIDE SEQUENCE [LARGE SCALE GENOMIC DNA]</scope>
    <source>
        <strain evidence="3 4">DSM 22966</strain>
    </source>
</reference>
<evidence type="ECO:0000313" key="4">
    <source>
        <dbReference type="Proteomes" id="UP001183794"/>
    </source>
</evidence>